<reference evidence="7" key="2">
    <citation type="journal article" date="2008" name="BMC Genomics">
        <title>Extensive expansion and diversification of the chemokine gene family in zebrafish: identification of a novel chemokine subfamily CX.</title>
        <authorList>
            <person name="Nomiyama H."/>
            <person name="Hieshima K."/>
            <person name="Osada N."/>
            <person name="Kato-Unoki Y."/>
            <person name="Otsuka-Ono K."/>
            <person name="Takegawa S."/>
            <person name="Izawa T."/>
            <person name="Yoshizawa A."/>
            <person name="Kikuchi Y."/>
            <person name="Tanase S."/>
            <person name="Miura R."/>
            <person name="Kusuda J."/>
            <person name="Nakao M."/>
            <person name="Yoshie O."/>
        </authorList>
    </citation>
    <scope>NUCLEOTIDE SEQUENCE</scope>
</reference>
<feature type="signal peptide" evidence="2">
    <location>
        <begin position="1"/>
        <end position="27"/>
    </location>
</feature>
<accession>B3DGK7</accession>
<dbReference type="InterPro" id="IPR001811">
    <property type="entry name" value="Chemokine_IL8-like_dom"/>
</dbReference>
<organism evidence="4">
    <name type="scientific">Danio rerio</name>
    <name type="common">Zebrafish</name>
    <name type="synonym">Brachydanio rerio</name>
    <dbReference type="NCBI Taxonomy" id="7955"/>
    <lineage>
        <taxon>Eukaryota</taxon>
        <taxon>Metazoa</taxon>
        <taxon>Chordata</taxon>
        <taxon>Craniata</taxon>
        <taxon>Vertebrata</taxon>
        <taxon>Euteleostomi</taxon>
        <taxon>Actinopterygii</taxon>
        <taxon>Neopterygii</taxon>
        <taxon>Teleostei</taxon>
        <taxon>Ostariophysi</taxon>
        <taxon>Cypriniformes</taxon>
        <taxon>Danionidae</taxon>
        <taxon>Danioninae</taxon>
        <taxon>Danio</taxon>
    </lineage>
</organism>
<sequence>MQLNQKMMMRLAAIAVIMSVMIMKTNGQNRFVQCCTSVSTKEITLPITGFKYQKRNPPCVKAVIFFTKEGEQCIHWNQSWVREKIQELIISMEKMNSTVSTPLKMNSTLSTLLRINSTISTALQMNSTLSTPLSTSSS</sequence>
<reference evidence="7" key="5">
    <citation type="journal article" date="2011" name="Fish Shellfish Immunol.">
        <title>Embryonic exposure to cypermethrin induces apoptosis and immunotoxicity in zebrafish (Danio rerio).</title>
        <authorList>
            <person name="Jin Y."/>
            <person name="Zheng S."/>
            <person name="Fu Z."/>
        </authorList>
    </citation>
    <scope>NUCLEOTIDE SEQUENCE</scope>
</reference>
<dbReference type="OMA" id="CCTISTK"/>
<evidence type="ECO:0000313" key="7">
    <source>
        <dbReference type="RefSeq" id="NP_001124127.1"/>
    </source>
</evidence>
<accession>A0A2R8Q8G5</accession>
<accession>B3DGJ7</accession>
<dbReference type="EMBL" id="BC162421">
    <property type="protein sequence ID" value="AAI62421.1"/>
    <property type="molecule type" value="mRNA"/>
</dbReference>
<evidence type="ECO:0000313" key="8">
    <source>
        <dbReference type="ZFIN" id="ZDB-GENE-070912-32"/>
    </source>
</evidence>
<evidence type="ECO:0000313" key="4">
    <source>
        <dbReference type="EMBL" id="AAI62431.1"/>
    </source>
</evidence>
<dbReference type="GO" id="GO:0006955">
    <property type="term" value="P:immune response"/>
    <property type="evidence" value="ECO:0000314"/>
    <property type="project" value="ZFIN"/>
</dbReference>
<feature type="chain" id="PRO_5035035099" evidence="2 7">
    <location>
        <begin position="28"/>
        <end position="138"/>
    </location>
</feature>
<dbReference type="STRING" id="7955.ENSDARP00000149475"/>
<dbReference type="EMBL" id="FP236331">
    <property type="status" value="NOT_ANNOTATED_CDS"/>
    <property type="molecule type" value="Genomic_DNA"/>
</dbReference>
<evidence type="ECO:0000259" key="3">
    <source>
        <dbReference type="SMART" id="SM00199"/>
    </source>
</evidence>
<dbReference type="Proteomes" id="UP000000437">
    <property type="component" value="Chromosome 2"/>
</dbReference>
<dbReference type="GeneID" id="100170820"/>
<reference evidence="7" key="6">
    <citation type="journal article" date="2013" name="Genes Cells">
        <title>Systematic classification of vertebrate chemokines based on conserved synteny and evolutionary history.</title>
        <authorList>
            <person name="Nomiyama H."/>
            <person name="Osada N."/>
            <person name="Yoshie O."/>
        </authorList>
    </citation>
    <scope>NUCLEOTIDE SEQUENCE</scope>
</reference>
<proteinExistence type="evidence at transcript level"/>
<reference evidence="5" key="8">
    <citation type="submission" date="2018-04" db="UniProtKB">
        <authorList>
            <consortium name="Ensembl"/>
        </authorList>
    </citation>
    <scope>IDENTIFICATION</scope>
    <source>
        <strain evidence="5">Tuebingen</strain>
    </source>
</reference>
<name>B3DGJ7_DANRE</name>
<reference evidence="4" key="3">
    <citation type="submission" date="2008-04" db="EMBL/GenBank/DDBJ databases">
        <authorList>
            <consortium name="NIH - Zebrafish Gene Collection (ZGC) project"/>
        </authorList>
    </citation>
    <scope>NUCLEOTIDE SEQUENCE [LARGE SCALE MRNA]</scope>
</reference>
<reference evidence="7" key="1">
    <citation type="journal article" date="2006" name="J. Immunol.">
        <title>Defining the origins and evolution of the chemokine/chemokine receptor system.</title>
        <authorList>
            <person name="DeVries M.E."/>
            <person name="Kelvin A.A."/>
            <person name="Xu L."/>
            <person name="Ran L."/>
            <person name="Robinson J."/>
            <person name="Kelvin D.J."/>
        </authorList>
    </citation>
    <scope>NUCLEOTIDE SEQUENCE</scope>
</reference>
<dbReference type="EMBL" id="BC162431">
    <property type="protein sequence ID" value="AAI62431.1"/>
    <property type="molecule type" value="mRNA"/>
</dbReference>
<dbReference type="GO" id="GO:0008009">
    <property type="term" value="F:chemokine activity"/>
    <property type="evidence" value="ECO:0007669"/>
    <property type="project" value="InterPro"/>
</dbReference>
<reference evidence="7" key="10">
    <citation type="journal article" date="2021" name="Ecotoxicol. Environ. Saf.">
        <title>Variations of enzymatic activity and gene expression in zebrafish (Danio rerio) embryos co-exposed to zearalenone and fumonisin B1.</title>
        <authorList>
            <person name="Yang G."/>
            <person name="Wang Y."/>
            <person name="Wang T."/>
            <person name="Wang D."/>
            <person name="Weng H."/>
            <person name="Wang Q."/>
            <person name="Chen C."/>
        </authorList>
    </citation>
    <scope>NUCLEOTIDE SEQUENCE</scope>
</reference>
<dbReference type="Ensembl" id="ENSDART00000113901.4">
    <property type="protein sequence ID" value="ENSDARP00000149475.1"/>
    <property type="gene ID" value="ENSDARG00000090873.4"/>
</dbReference>
<reference evidence="7" key="14">
    <citation type="submission" date="2025-04" db="UniProtKB">
        <authorList>
            <consortium name="RefSeq"/>
        </authorList>
    </citation>
    <scope>IDENTIFICATION</scope>
</reference>
<dbReference type="CDD" id="cd00272">
    <property type="entry name" value="Chemokine_CC"/>
    <property type="match status" value="1"/>
</dbReference>
<dbReference type="Pfam" id="PF00048">
    <property type="entry name" value="IL8"/>
    <property type="match status" value="1"/>
</dbReference>
<dbReference type="AlphaFoldDB" id="B3DGJ7"/>
<evidence type="ECO:0000256" key="1">
    <source>
        <dbReference type="ARBA" id="ARBA00022514"/>
    </source>
</evidence>
<dbReference type="GO" id="GO:0005615">
    <property type="term" value="C:extracellular space"/>
    <property type="evidence" value="ECO:0007669"/>
    <property type="project" value="UniProtKB-KW"/>
</dbReference>
<reference evidence="7" key="13">
    <citation type="journal article" date="2023" name="Sci. Rep.">
        <title>A CRISPR-Cas9-mediated F0 screen to identify pro-regenerative genes in the zebrafish retinal pigment epithelium.</title>
        <authorList>
            <person name="Lu F."/>
            <person name="Leach L.L."/>
            <person name="Gross J.M."/>
        </authorList>
    </citation>
    <scope>NUCLEOTIDE SEQUENCE</scope>
</reference>
<reference evidence="7" key="11">
    <citation type="journal article" date="2022" name="Ecotoxicol. Environ. Saf.">
        <title>Quizalofop-P-ethyl induced developmental toxicity and cardiotoxicity in early life stage of zebra fi sh (Danio rerio).</title>
        <authorList>
            <person name="Zhu L."/>
            <person name="Wang C."/>
            <person name="Jiang H."/>
            <person name="Zhang L."/>
            <person name="Mao L."/>
            <person name="Zhang Y."/>
            <person name="Qi S."/>
            <person name="Liu X."/>
        </authorList>
    </citation>
    <scope>NUCLEOTIDE SEQUENCE</scope>
</reference>
<evidence type="ECO:0000313" key="6">
    <source>
        <dbReference type="Proteomes" id="UP000000437"/>
    </source>
</evidence>
<feature type="domain" description="Chemokine interleukin-8-like" evidence="3">
    <location>
        <begin position="31"/>
        <end position="88"/>
    </location>
</feature>
<dbReference type="SMR" id="B3DGJ7"/>
<dbReference type="InterPro" id="IPR036048">
    <property type="entry name" value="Interleukin_8-like_sf"/>
</dbReference>
<keyword evidence="1" id="KW-0202">Cytokine</keyword>
<dbReference type="ZFIN" id="ZDB-GENE-070912-32">
    <property type="gene designation" value="ccl34a.4"/>
</dbReference>
<evidence type="ECO:0000256" key="2">
    <source>
        <dbReference type="SAM" id="SignalP"/>
    </source>
</evidence>
<evidence type="ECO:0000313" key="5">
    <source>
        <dbReference type="Ensembl" id="ENSDARP00000149475"/>
    </source>
</evidence>
<dbReference type="Gene3D" id="2.40.50.40">
    <property type="match status" value="1"/>
</dbReference>
<dbReference type="CTD" id="100170820"/>
<keyword evidence="2 7" id="KW-0732">Signal</keyword>
<gene>
    <name evidence="5 7 8" type="primary">ccl34a.4</name>
    <name evidence="4 7" type="synonym">si:ch211-122l24.4</name>
</gene>
<dbReference type="KEGG" id="dre:100170820"/>
<dbReference type="SMART" id="SM00199">
    <property type="entry name" value="SCY"/>
    <property type="match status" value="1"/>
</dbReference>
<reference evidence="5 6" key="7">
    <citation type="journal article" date="2013" name="Nature">
        <title>The zebrafish reference genome sequence and its relationship to the human genome.</title>
        <authorList>
            <consortium name="Genome Reference Consortium Zebrafish"/>
            <person name="Howe K."/>
            <person name="Clark M.D."/>
            <person name="Torroja C.F."/>
            <person name="Torrance J."/>
            <person name="Berthelot C."/>
            <person name="Muffato M."/>
            <person name="Collins J.E."/>
            <person name="Humphray S."/>
            <person name="McLaren K."/>
            <person name="Matthews L."/>
            <person name="McLaren S."/>
            <person name="Sealy I."/>
            <person name="Caccamo M."/>
            <person name="Churcher C."/>
            <person name="Scott C."/>
            <person name="Barrett J.C."/>
            <person name="Koch R."/>
            <person name="Rauch G.J."/>
            <person name="White S."/>
            <person name="Chow W."/>
            <person name="Kilian B."/>
            <person name="Quintais L.T."/>
            <person name="Guerra-Assuncao J.A."/>
            <person name="Zhou Y."/>
            <person name="Gu Y."/>
            <person name="Yen J."/>
            <person name="Vogel J.H."/>
            <person name="Eyre T."/>
            <person name="Redmond S."/>
            <person name="Banerjee R."/>
            <person name="Chi J."/>
            <person name="Fu B."/>
            <person name="Langley E."/>
            <person name="Maguire S.F."/>
            <person name="Laird G.K."/>
            <person name="Lloyd D."/>
            <person name="Kenyon E."/>
            <person name="Donaldson S."/>
            <person name="Sehra H."/>
            <person name="Almeida-King J."/>
            <person name="Loveland J."/>
            <person name="Trevanion S."/>
            <person name="Jones M."/>
            <person name="Quail M."/>
            <person name="Willey D."/>
            <person name="Hunt A."/>
            <person name="Burton J."/>
            <person name="Sims S."/>
            <person name="McLay K."/>
            <person name="Plumb B."/>
            <person name="Davis J."/>
            <person name="Clee C."/>
            <person name="Oliver K."/>
            <person name="Clark R."/>
            <person name="Riddle C."/>
            <person name="Elliot D."/>
            <person name="Eliott D."/>
            <person name="Threadgold G."/>
            <person name="Harden G."/>
            <person name="Ware D."/>
            <person name="Begum S."/>
            <person name="Mortimore B."/>
            <person name="Mortimer B."/>
            <person name="Kerry G."/>
            <person name="Heath P."/>
            <person name="Phillimore B."/>
            <person name="Tracey A."/>
            <person name="Corby N."/>
            <person name="Dunn M."/>
            <person name="Johnson C."/>
            <person name="Wood J."/>
            <person name="Clark S."/>
            <person name="Pelan S."/>
            <person name="Griffiths G."/>
            <person name="Smith M."/>
            <person name="Glithero R."/>
            <person name="Howden P."/>
            <person name="Barker N."/>
            <person name="Lloyd C."/>
            <person name="Stevens C."/>
            <person name="Harley J."/>
            <person name="Holt K."/>
            <person name="Panagiotidis G."/>
            <person name="Lovell J."/>
            <person name="Beasley H."/>
            <person name="Henderson C."/>
            <person name="Gordon D."/>
            <person name="Auger K."/>
            <person name="Wright D."/>
            <person name="Collins J."/>
            <person name="Raisen C."/>
            <person name="Dyer L."/>
            <person name="Leung K."/>
            <person name="Robertson L."/>
            <person name="Ambridge K."/>
            <person name="Leongamornlert D."/>
            <person name="McGuire S."/>
            <person name="Gilderthorp R."/>
            <person name="Griffiths C."/>
            <person name="Manthravadi D."/>
            <person name="Nichol S."/>
            <person name="Barker G."/>
            <person name="Whitehead S."/>
            <person name="Kay M."/>
            <person name="Brown J."/>
            <person name="Murnane C."/>
            <person name="Gray E."/>
            <person name="Humphries M."/>
            <person name="Sycamore N."/>
            <person name="Barker D."/>
            <person name="Saunders D."/>
            <person name="Wallis J."/>
            <person name="Babbage A."/>
            <person name="Hammond S."/>
            <person name="Mashreghi-Mohammadi M."/>
            <person name="Barr L."/>
            <person name="Martin S."/>
            <person name="Wray P."/>
            <person name="Ellington A."/>
            <person name="Matthews N."/>
            <person name="Ellwood M."/>
            <person name="Woodmansey R."/>
            <person name="Clark G."/>
            <person name="Cooper J."/>
            <person name="Cooper J."/>
            <person name="Tromans A."/>
            <person name="Grafham D."/>
            <person name="Skuce C."/>
            <person name="Pandian R."/>
            <person name="Andrews R."/>
            <person name="Harrison E."/>
            <person name="Kimberley A."/>
            <person name="Garnett J."/>
            <person name="Fosker N."/>
            <person name="Hall R."/>
            <person name="Garner P."/>
            <person name="Kelly D."/>
            <person name="Bird C."/>
            <person name="Palmer S."/>
            <person name="Gehring I."/>
            <person name="Berger A."/>
            <person name="Dooley C.M."/>
            <person name="Ersan-Urun Z."/>
            <person name="Eser C."/>
            <person name="Geiger H."/>
            <person name="Geisler M."/>
            <person name="Karotki L."/>
            <person name="Kirn A."/>
            <person name="Konantz J."/>
            <person name="Konantz M."/>
            <person name="Oberlander M."/>
            <person name="Rudolph-Geiger S."/>
            <person name="Teucke M."/>
            <person name="Lanz C."/>
            <person name="Raddatz G."/>
            <person name="Osoegawa K."/>
            <person name="Zhu B."/>
            <person name="Rapp A."/>
            <person name="Widaa S."/>
            <person name="Langford C."/>
            <person name="Yang F."/>
            <person name="Schuster S.C."/>
            <person name="Carter N.P."/>
            <person name="Harrow J."/>
            <person name="Ning Z."/>
            <person name="Herrero J."/>
            <person name="Searle S.M."/>
            <person name="Enright A."/>
            <person name="Geisler R."/>
            <person name="Plasterk R.H."/>
            <person name="Lee C."/>
            <person name="Westerfield M."/>
            <person name="de Jong P.J."/>
            <person name="Zon L.I."/>
            <person name="Postlethwait J.H."/>
            <person name="Nusslein-Volhard C."/>
            <person name="Hubbard T.J."/>
            <person name="Roest Crollius H."/>
            <person name="Rogers J."/>
            <person name="Stemple D.L."/>
        </authorList>
    </citation>
    <scope>NUCLEOTIDE SEQUENCE [LARGE SCALE GENOMIC DNA]</scope>
    <source>
        <strain evidence="5">Tuebingen</strain>
    </source>
</reference>
<dbReference type="SUPFAM" id="SSF54117">
    <property type="entry name" value="Interleukin 8-like chemokines"/>
    <property type="match status" value="1"/>
</dbReference>
<dbReference type="AGR" id="ZFIN:ZDB-GENE-070912-32"/>
<dbReference type="Bgee" id="ENSDARG00000090873">
    <property type="expression patterns" value="Expressed in spleen and 17 other cell types or tissues"/>
</dbReference>
<protein>
    <submittedName>
        <fullName evidence="5 7">Chemokine (C-C motif) ligand 34a, duplicate 4</fullName>
    </submittedName>
    <submittedName>
        <fullName evidence="4">Si:ch211-122l24.4 protein</fullName>
    </submittedName>
</protein>
<reference evidence="7" key="9">
    <citation type="journal article" date="2020" name="Mar. Drugs">
        <title>Spirulina maxima Derived Pectin Nanoparticles Enhance the Immunomodulation, Stress Tolerance, and Wound Healing in Zebrafish.</title>
        <authorList>
            <person name="Rajapaksha D.C."/>
            <person name="Edirisinghe S.L."/>
            <person name="Nikapitiya C."/>
            <person name="Dananjaya S."/>
            <person name="Kwun H.J."/>
            <person name="Kim C.H."/>
            <person name="Oh C."/>
            <person name="Kang D.H."/>
            <person name="De Zoysa M."/>
        </authorList>
    </citation>
    <scope>NUCLEOTIDE SEQUENCE</scope>
</reference>
<dbReference type="PaxDb" id="7955-ENSDARP00000109898"/>
<dbReference type="GeneTree" id="ENSGT00940000173713"/>
<reference evidence="7" key="4">
    <citation type="journal article" date="2010" name="Fish Shellfish Immunol.">
        <title>Effect of endocrine disrupting chemicals on the transcription of genes related to the innate immune system in the early developmental stage of zebrafish (Danio rerio).</title>
        <authorList>
            <person name="Jin Y."/>
            <person name="Chen R."/>
            <person name="Liu W."/>
            <person name="Fu Z."/>
        </authorList>
    </citation>
    <scope>NUCLEOTIDE SEQUENCE</scope>
</reference>
<dbReference type="OrthoDB" id="8457630at2759"/>
<dbReference type="RefSeq" id="NP_001124127.1">
    <property type="nucleotide sequence ID" value="NM_001130655.1"/>
</dbReference>
<keyword evidence="6" id="KW-1185">Reference proteome</keyword>
<reference evidence="7" key="12">
    <citation type="journal article" date="2022" name="Genomics">
        <title>Understanding the complexity of epimorphic regeneration in zebrafish caudal fin tissue: A transcriptomic and proteomic approach.</title>
        <authorList>
            <person name="Banu S."/>
            <person name="Gaur N."/>
            <person name="Nair S."/>
            <person name="Ravikrishnan T."/>
            <person name="Khan S."/>
            <person name="Mani S."/>
            <person name="Bharathi S."/>
            <person name="Mandal K."/>
            <person name="Kuram N.A."/>
            <person name="Vuppaladadium S."/>
            <person name="Ravi R."/>
            <person name="Murthy C.L.N."/>
            <person name="Quoseena M."/>
            <person name="Babu N.S."/>
            <person name="Idris M.M."/>
        </authorList>
    </citation>
    <scope>NUCLEOTIDE SEQUENCE</scope>
</reference>
<dbReference type="GO" id="GO:0042742">
    <property type="term" value="P:defense response to bacterium"/>
    <property type="evidence" value="ECO:0000314"/>
    <property type="project" value="ZFIN"/>
</dbReference>